<accession>A0A926EJ55</accession>
<protein>
    <recommendedName>
        <fullName evidence="3">Phage DNA packaging protein, Nu1 subunit of terminase</fullName>
    </recommendedName>
</protein>
<evidence type="ECO:0000313" key="2">
    <source>
        <dbReference type="Proteomes" id="UP000655830"/>
    </source>
</evidence>
<proteinExistence type="predicted"/>
<gene>
    <name evidence="1" type="ORF">H8718_17060</name>
</gene>
<keyword evidence="2" id="KW-1185">Reference proteome</keyword>
<organism evidence="1 2">
    <name type="scientific">Zhenhengia yiwuensis</name>
    <dbReference type="NCBI Taxonomy" id="2763666"/>
    <lineage>
        <taxon>Bacteria</taxon>
        <taxon>Bacillati</taxon>
        <taxon>Bacillota</taxon>
        <taxon>Clostridia</taxon>
        <taxon>Lachnospirales</taxon>
        <taxon>Lachnospiraceae</taxon>
        <taxon>Zhenhengia</taxon>
    </lineage>
</organism>
<evidence type="ECO:0008006" key="3">
    <source>
        <dbReference type="Google" id="ProtNLM"/>
    </source>
</evidence>
<dbReference type="EMBL" id="JACRSY010000041">
    <property type="protein sequence ID" value="MBC8581218.1"/>
    <property type="molecule type" value="Genomic_DNA"/>
</dbReference>
<sequence>MSKVENIDSLTVSSAVLADLLGVTDRRVRQLASEGIFTRVSKGRYNLPDSIKTYLNMLKMEKDIVNSHTNGELDLEQERAIKVRVERHQAEIKLALMRGEIHKAEDVEQVMVDMLTSFRTRLLNIPPKLAPILAEKKNKAVIQEIINDELIEVLHELKDYNAEDFYSKEYIDYDEGEIDGYGLNEEENQL</sequence>
<dbReference type="AlphaFoldDB" id="A0A926EJ55"/>
<dbReference type="RefSeq" id="WP_249334031.1">
    <property type="nucleotide sequence ID" value="NZ_JACRSY010000041.1"/>
</dbReference>
<dbReference type="Proteomes" id="UP000655830">
    <property type="component" value="Unassembled WGS sequence"/>
</dbReference>
<evidence type="ECO:0000313" key="1">
    <source>
        <dbReference type="EMBL" id="MBC8581218.1"/>
    </source>
</evidence>
<name>A0A926EJ55_9FIRM</name>
<reference evidence="1" key="1">
    <citation type="submission" date="2020-08" db="EMBL/GenBank/DDBJ databases">
        <title>Genome public.</title>
        <authorList>
            <person name="Liu C."/>
            <person name="Sun Q."/>
        </authorList>
    </citation>
    <scope>NUCLEOTIDE SEQUENCE</scope>
    <source>
        <strain evidence="1">NSJ-12</strain>
    </source>
</reference>
<comment type="caution">
    <text evidence="1">The sequence shown here is derived from an EMBL/GenBank/DDBJ whole genome shotgun (WGS) entry which is preliminary data.</text>
</comment>